<evidence type="ECO:0000256" key="3">
    <source>
        <dbReference type="ARBA" id="ARBA00022692"/>
    </source>
</evidence>
<reference evidence="8 9" key="1">
    <citation type="journal article" date="2020" name="New Microbes New Infect">
        <title>Sellimonas caecigallum sp. nov., description and genome sequence of a new member of the Sellimonas genus isolated from the cecum of feral chicken.</title>
        <authorList>
            <person name="Wongkuna S."/>
            <person name="Ghimire S."/>
            <person name="Antony L."/>
            <person name="Chankhamhaengdecha S."/>
            <person name="Janvilisri T."/>
            <person name="Scaria J."/>
        </authorList>
    </citation>
    <scope>NUCLEOTIDE SEQUENCE [LARGE SCALE GENOMIC DNA]</scope>
    <source>
        <strain evidence="8 9">SW451</strain>
    </source>
</reference>
<comment type="subcellular location">
    <subcellularLocation>
        <location evidence="1">Membrane</location>
        <topology evidence="1">Multi-pass membrane protein</topology>
    </subcellularLocation>
</comment>
<dbReference type="PANTHER" id="PTHR31272:SF4">
    <property type="entry name" value="CYTOCHROME C-TYPE BIOGENESIS PROTEIN HI_1454-RELATED"/>
    <property type="match status" value="1"/>
</dbReference>
<evidence type="ECO:0000259" key="7">
    <source>
        <dbReference type="Pfam" id="PF02683"/>
    </source>
</evidence>
<dbReference type="PANTHER" id="PTHR31272">
    <property type="entry name" value="CYTOCHROME C-TYPE BIOGENESIS PROTEIN HI_1454-RELATED"/>
    <property type="match status" value="1"/>
</dbReference>
<proteinExistence type="inferred from homology"/>
<evidence type="ECO:0000313" key="9">
    <source>
        <dbReference type="Proteomes" id="UP000779049"/>
    </source>
</evidence>
<keyword evidence="3 6" id="KW-0812">Transmembrane</keyword>
<dbReference type="RefSeq" id="WP_087200956.1">
    <property type="nucleotide sequence ID" value="NZ_CP173660.1"/>
</dbReference>
<comment type="similarity">
    <text evidence="2">Belongs to the DsbD family.</text>
</comment>
<evidence type="ECO:0000256" key="2">
    <source>
        <dbReference type="ARBA" id="ARBA00006143"/>
    </source>
</evidence>
<dbReference type="Proteomes" id="UP000779049">
    <property type="component" value="Unassembled WGS sequence"/>
</dbReference>
<feature type="transmembrane region" description="Helical" evidence="6">
    <location>
        <begin position="80"/>
        <end position="100"/>
    </location>
</feature>
<evidence type="ECO:0000256" key="1">
    <source>
        <dbReference type="ARBA" id="ARBA00004141"/>
    </source>
</evidence>
<evidence type="ECO:0000256" key="6">
    <source>
        <dbReference type="SAM" id="Phobius"/>
    </source>
</evidence>
<feature type="transmembrane region" description="Helical" evidence="6">
    <location>
        <begin position="160"/>
        <end position="180"/>
    </location>
</feature>
<feature type="domain" description="Cytochrome C biogenesis protein transmembrane" evidence="7">
    <location>
        <begin position="5"/>
        <end position="214"/>
    </location>
</feature>
<sequence>MQYFVTFLEGLITFISPCLLPMLPIYLSYMAGEEAASGKTRRLGAFTNAVGFVLGFTFMFLLMGAFAGSIGMLLSRYQTVVNVISGLLVVCFGLSFLGVWKLSFLTGIKDGKFLSEKMSFFSSLLFGIIFSVGWTPCVGAFLGSALMLASQQGSVFKGIFLLLCYSAGLGIPFLLSAVLIHQLNTAISWIGRHYQVINRISGFLLIFVGILMMTGLFGNLLTILS</sequence>
<keyword evidence="5 6" id="KW-0472">Membrane</keyword>
<comment type="caution">
    <text evidence="8">The sequence shown here is derived from an EMBL/GenBank/DDBJ whole genome shotgun (WGS) entry which is preliminary data.</text>
</comment>
<gene>
    <name evidence="8" type="ORF">FLB61_02385</name>
</gene>
<dbReference type="Pfam" id="PF02683">
    <property type="entry name" value="DsbD_TM"/>
    <property type="match status" value="1"/>
</dbReference>
<organism evidence="8 9">
    <name type="scientific">Sellimonas caecigallum</name>
    <dbReference type="NCBI Taxonomy" id="2592333"/>
    <lineage>
        <taxon>Bacteria</taxon>
        <taxon>Bacillati</taxon>
        <taxon>Bacillota</taxon>
        <taxon>Clostridia</taxon>
        <taxon>Lachnospirales</taxon>
        <taxon>Lachnospiraceae</taxon>
        <taxon>Sellimonas</taxon>
    </lineage>
</organism>
<feature type="transmembrane region" description="Helical" evidence="6">
    <location>
        <begin position="200"/>
        <end position="224"/>
    </location>
</feature>
<dbReference type="InterPro" id="IPR051790">
    <property type="entry name" value="Cytochrome_c-biogenesis_DsbD"/>
</dbReference>
<evidence type="ECO:0000256" key="5">
    <source>
        <dbReference type="ARBA" id="ARBA00023136"/>
    </source>
</evidence>
<protein>
    <submittedName>
        <fullName evidence="8">Cytochrome c biogenesis protein CcdA</fullName>
    </submittedName>
</protein>
<dbReference type="InterPro" id="IPR003834">
    <property type="entry name" value="Cyt_c_assmbl_TM_dom"/>
</dbReference>
<evidence type="ECO:0000256" key="4">
    <source>
        <dbReference type="ARBA" id="ARBA00022989"/>
    </source>
</evidence>
<name>A0ABS7L4X7_9FIRM</name>
<dbReference type="EMBL" id="VIRV01000001">
    <property type="protein sequence ID" value="MBY0757957.1"/>
    <property type="molecule type" value="Genomic_DNA"/>
</dbReference>
<keyword evidence="4 6" id="KW-1133">Transmembrane helix</keyword>
<accession>A0ABS7L4X7</accession>
<evidence type="ECO:0000313" key="8">
    <source>
        <dbReference type="EMBL" id="MBY0757957.1"/>
    </source>
</evidence>
<feature type="transmembrane region" description="Helical" evidence="6">
    <location>
        <begin position="49"/>
        <end position="73"/>
    </location>
</feature>
<keyword evidence="9" id="KW-1185">Reference proteome</keyword>
<feature type="transmembrane region" description="Helical" evidence="6">
    <location>
        <begin position="7"/>
        <end position="29"/>
    </location>
</feature>
<feature type="transmembrane region" description="Helical" evidence="6">
    <location>
        <begin position="120"/>
        <end position="148"/>
    </location>
</feature>